<feature type="compositionally biased region" description="Basic and acidic residues" evidence="14">
    <location>
        <begin position="1104"/>
        <end position="1117"/>
    </location>
</feature>
<dbReference type="InterPro" id="IPR001250">
    <property type="entry name" value="Man6P_Isoase-1"/>
</dbReference>
<dbReference type="PRINTS" id="PR00714">
    <property type="entry name" value="MAN6PISMRASE"/>
</dbReference>
<evidence type="ECO:0000256" key="9">
    <source>
        <dbReference type="ARBA" id="ARBA00022833"/>
    </source>
</evidence>
<dbReference type="Proteomes" id="UP000310189">
    <property type="component" value="Unassembled WGS sequence"/>
</dbReference>
<feature type="region of interest" description="Disordered" evidence="14">
    <location>
        <begin position="464"/>
        <end position="502"/>
    </location>
</feature>
<evidence type="ECO:0000256" key="5">
    <source>
        <dbReference type="ARBA" id="ARBA00010772"/>
    </source>
</evidence>
<dbReference type="Pfam" id="PF20512">
    <property type="entry name" value="PMI_typeI_hel"/>
    <property type="match status" value="1"/>
</dbReference>
<protein>
    <recommendedName>
        <fullName evidence="7">Mannose-6-phosphate isomerase</fullName>
        <ecNumber evidence="6">5.3.1.8</ecNumber>
    </recommendedName>
    <alternativeName>
        <fullName evidence="11">Phosphohexomutase</fullName>
    </alternativeName>
    <alternativeName>
        <fullName evidence="12">Phosphomannose isomerase</fullName>
    </alternativeName>
</protein>
<feature type="region of interest" description="Disordered" evidence="14">
    <location>
        <begin position="984"/>
        <end position="1023"/>
    </location>
</feature>
<dbReference type="InterPro" id="IPR016305">
    <property type="entry name" value="Mannose-6-P_Isomerase"/>
</dbReference>
<evidence type="ECO:0000256" key="1">
    <source>
        <dbReference type="ARBA" id="ARBA00000757"/>
    </source>
</evidence>
<dbReference type="Gene3D" id="1.10.441.10">
    <property type="entry name" value="Phosphomannose Isomerase, domain 2"/>
    <property type="match status" value="1"/>
</dbReference>
<dbReference type="GO" id="GO:0005975">
    <property type="term" value="P:carbohydrate metabolic process"/>
    <property type="evidence" value="ECO:0007669"/>
    <property type="project" value="InterPro"/>
</dbReference>
<dbReference type="InterPro" id="IPR018050">
    <property type="entry name" value="Pmannose_isomerase-type1_CS"/>
</dbReference>
<comment type="pathway">
    <text evidence="4">Nucleotide-sugar biosynthesis; GDP-alpha-D-mannose biosynthesis; alpha-D-mannose 1-phosphate from D-fructose 6-phosphate: step 1/2.</text>
</comment>
<dbReference type="InterPro" id="IPR046456">
    <property type="entry name" value="PMI_typeI_C"/>
</dbReference>
<dbReference type="InterPro" id="IPR013761">
    <property type="entry name" value="SAM/pointed_sf"/>
</dbReference>
<dbReference type="Pfam" id="PF20511">
    <property type="entry name" value="PMI_typeI_cat"/>
    <property type="match status" value="1"/>
</dbReference>
<dbReference type="Gene3D" id="2.60.120.10">
    <property type="entry name" value="Jelly Rolls"/>
    <property type="match status" value="2"/>
</dbReference>
<dbReference type="GO" id="GO:0005829">
    <property type="term" value="C:cytosol"/>
    <property type="evidence" value="ECO:0007669"/>
    <property type="project" value="TreeGrafter"/>
</dbReference>
<evidence type="ECO:0000256" key="12">
    <source>
        <dbReference type="ARBA" id="ARBA00030762"/>
    </source>
</evidence>
<dbReference type="PANTHER" id="PTHR10309">
    <property type="entry name" value="MANNOSE-6-PHOSPHATE ISOMERASE"/>
    <property type="match status" value="1"/>
</dbReference>
<feature type="compositionally biased region" description="Polar residues" evidence="14">
    <location>
        <begin position="703"/>
        <end position="717"/>
    </location>
</feature>
<keyword evidence="8" id="KW-0479">Metal-binding</keyword>
<comment type="function">
    <text evidence="3">Involved in the synthesis of the GDP-mannose and dolichol-phosphate-mannose required for a number of critical mannosyl transfer reactions.</text>
</comment>
<evidence type="ECO:0000256" key="11">
    <source>
        <dbReference type="ARBA" id="ARBA00029741"/>
    </source>
</evidence>
<feature type="compositionally biased region" description="Polar residues" evidence="14">
    <location>
        <begin position="1003"/>
        <end position="1023"/>
    </location>
</feature>
<proteinExistence type="inferred from homology"/>
<evidence type="ECO:0000256" key="8">
    <source>
        <dbReference type="ARBA" id="ARBA00022723"/>
    </source>
</evidence>
<evidence type="ECO:0000256" key="2">
    <source>
        <dbReference type="ARBA" id="ARBA00001947"/>
    </source>
</evidence>
<evidence type="ECO:0000313" key="16">
    <source>
        <dbReference type="EMBL" id="TIA87805.1"/>
    </source>
</evidence>
<evidence type="ECO:0000259" key="15">
    <source>
        <dbReference type="PROSITE" id="PS50105"/>
    </source>
</evidence>
<keyword evidence="17" id="KW-1185">Reference proteome</keyword>
<evidence type="ECO:0000256" key="14">
    <source>
        <dbReference type="SAM" id="MobiDB-lite"/>
    </source>
</evidence>
<dbReference type="NCBIfam" id="TIGR00218">
    <property type="entry name" value="manA"/>
    <property type="match status" value="1"/>
</dbReference>
<dbReference type="SUPFAM" id="SSF51182">
    <property type="entry name" value="RmlC-like cupins"/>
    <property type="match status" value="1"/>
</dbReference>
<dbReference type="Gene3D" id="1.10.150.50">
    <property type="entry name" value="Transcription Factor, Ets-1"/>
    <property type="match status" value="1"/>
</dbReference>
<dbReference type="PROSITE" id="PS50105">
    <property type="entry name" value="SAM_DOMAIN"/>
    <property type="match status" value="1"/>
</dbReference>
<keyword evidence="10" id="KW-0413">Isomerase</keyword>
<comment type="caution">
    <text evidence="16">The sequence shown here is derived from an EMBL/GenBank/DDBJ whole genome shotgun (WGS) entry which is preliminary data.</text>
</comment>
<feature type="region of interest" description="Disordered" evidence="14">
    <location>
        <begin position="412"/>
        <end position="449"/>
    </location>
</feature>
<dbReference type="InterPro" id="IPR057327">
    <property type="entry name" value="Vts1_dom"/>
</dbReference>
<dbReference type="EC" id="5.3.1.8" evidence="6"/>
<dbReference type="CDD" id="cd07011">
    <property type="entry name" value="cupin_PMI_type_I_N"/>
    <property type="match status" value="1"/>
</dbReference>
<dbReference type="InterPro" id="IPR014710">
    <property type="entry name" value="RmlC-like_jellyroll"/>
</dbReference>
<dbReference type="Pfam" id="PF01238">
    <property type="entry name" value="PMI_typeI_C"/>
    <property type="match status" value="1"/>
</dbReference>
<dbReference type="Pfam" id="PF07647">
    <property type="entry name" value="SAM_2"/>
    <property type="match status" value="1"/>
</dbReference>
<dbReference type="OrthoDB" id="6605218at2759"/>
<comment type="cofactor">
    <cofactor evidence="2">
        <name>Zn(2+)</name>
        <dbReference type="ChEBI" id="CHEBI:29105"/>
    </cofactor>
</comment>
<reference evidence="16 17" key="1">
    <citation type="submission" date="2019-03" db="EMBL/GenBank/DDBJ databases">
        <title>Sequencing 23 genomes of Wallemia ichthyophaga.</title>
        <authorList>
            <person name="Gostincar C."/>
        </authorList>
    </citation>
    <scope>NUCLEOTIDE SEQUENCE [LARGE SCALE GENOMIC DNA]</scope>
    <source>
        <strain evidence="16 17">EXF-5753</strain>
    </source>
</reference>
<dbReference type="SMART" id="SM00454">
    <property type="entry name" value="SAM"/>
    <property type="match status" value="1"/>
</dbReference>
<comment type="catalytic activity">
    <reaction evidence="1">
        <text>D-mannose 6-phosphate = D-fructose 6-phosphate</text>
        <dbReference type="Rhea" id="RHEA:12356"/>
        <dbReference type="ChEBI" id="CHEBI:58735"/>
        <dbReference type="ChEBI" id="CHEBI:61527"/>
        <dbReference type="EC" id="5.3.1.8"/>
    </reaction>
</comment>
<feature type="region of interest" description="Disordered" evidence="14">
    <location>
        <begin position="1095"/>
        <end position="1117"/>
    </location>
</feature>
<keyword evidence="9" id="KW-0862">Zinc</keyword>
<dbReference type="InterPro" id="IPR046458">
    <property type="entry name" value="PMI_typeI_hel"/>
</dbReference>
<gene>
    <name evidence="16" type="ORF">E3P99_02937</name>
</gene>
<dbReference type="InterPro" id="IPR011051">
    <property type="entry name" value="RmlC_Cupin_sf"/>
</dbReference>
<comment type="similarity">
    <text evidence="5 13">Belongs to the mannose-6-phosphate isomerase type 1 family.</text>
</comment>
<name>A0A4T0FJK7_9BASI</name>
<dbReference type="EMBL" id="SPNW01000047">
    <property type="protein sequence ID" value="TIA87805.1"/>
    <property type="molecule type" value="Genomic_DNA"/>
</dbReference>
<evidence type="ECO:0000256" key="6">
    <source>
        <dbReference type="ARBA" id="ARBA00011956"/>
    </source>
</evidence>
<evidence type="ECO:0000256" key="7">
    <source>
        <dbReference type="ARBA" id="ARBA00018236"/>
    </source>
</evidence>
<feature type="domain" description="SAM" evidence="15">
    <location>
        <begin position="1032"/>
        <end position="1093"/>
    </location>
</feature>
<dbReference type="UniPathway" id="UPA00126">
    <property type="reaction ID" value="UER00423"/>
</dbReference>
<evidence type="ECO:0000313" key="17">
    <source>
        <dbReference type="Proteomes" id="UP000310189"/>
    </source>
</evidence>
<sequence>MSVFKIIPGIQSYDWGKVGNQSKAANFAAVSIPEFEIQDKPYAELWMGTHEQAPAYLASDASIKLSEHLRNHPHLVGDGVKKAFAETTSDGGLPFLFKVLVIEKALSVQAHPNKKLAQQLHKDRPDVYKDANHKPEMAIALTEFRGFCGFRPKDQIVRFLDSVEELRAFVEDNDVKDLKNAVADEDVRDALKRVFKGVMSASQDKIETLSKQLVERYSKQSHEDVADSDVYAVRQLVLTLNQQFPGDIGIFCAFLLNVVNLHPGESVFLKADDPHAYIAGDIMECMATSNNVVRAGLTPKLRDVDTLVEMLTYETAPADAQIMQTTTLDGAAHTTVYDPPIDEFSVARVDLSASQSTQHKALNGPSILIAVAGEGSVQFNDQSETLSLKTGEVVFVGADTAIEIQASTTQFEFSASSPPPSASLNPPHLSAHAHSRSPSPTTGAAAAAAAGGGAYKSPAAQLARNNQARQTFGAPSKSPVSPRVQRPASEIAHSGGAGNSGWTQAQSQLLNQAQMTPGSAGLGMTSPDALDQWFENLGSYEETLEEMAAASLDQNFKEELVAIEQWFRVLSEAERTAALYSLLQHSSQMQIRFFITVLQQMSRSDPLSQALFSPGAGANLDGQLESDMSRMSFKSPNLAAVSGISAKNSPNLTGAAGINRQSLATAGEHHLSPDDALSAHRQRFNSKRTSAPGHLPGPGTIGAGSSTDNLRSPNWQRGSGLEQVQERRSPTPSATSDTRPRSSDSGSFVRSESVQDLADEQAIAMAQANASTGNVSMSSPLQQSANWSSLVNTPSIGNFNQTNNNQNQFDTDLQNWYASVTNNGNISNTSNTNNSAIRLDDARKFRRQSRQSVNYDDYNAAAAAGGGGGADDDYSNGVLSNGLLTPGGTSVANNGGNNGNLQQLLAQQQQLINNLSSPVAGQGSAPTSPNPGNPLLALQLQSLHQQQQLLQQQQVALGRLQQQQQSVRAGPGLGIYGGVNAPGRSPYKQSFNHQQLGIPPNHMATNKRSISNQSRQRTNTNTAANEDEVDERVLNDVATWLRVLRLHKYTLNFQDSHWKDMVIMSGADLEARGVAAVGARRKMLKEFEKVRDRFDIPATPEQEAEMREEKEKEKAGE</sequence>
<evidence type="ECO:0000256" key="10">
    <source>
        <dbReference type="ARBA" id="ARBA00023235"/>
    </source>
</evidence>
<dbReference type="GO" id="GO:0009298">
    <property type="term" value="P:GDP-mannose biosynthetic process"/>
    <property type="evidence" value="ECO:0007669"/>
    <property type="project" value="UniProtKB-UniPathway"/>
</dbReference>
<dbReference type="Pfam" id="PF25479">
    <property type="entry name" value="Vts1"/>
    <property type="match status" value="1"/>
</dbReference>
<organism evidence="16 17">
    <name type="scientific">Wallemia hederae</name>
    <dbReference type="NCBI Taxonomy" id="1540922"/>
    <lineage>
        <taxon>Eukaryota</taxon>
        <taxon>Fungi</taxon>
        <taxon>Dikarya</taxon>
        <taxon>Basidiomycota</taxon>
        <taxon>Wallemiomycotina</taxon>
        <taxon>Wallemiomycetes</taxon>
        <taxon>Wallemiales</taxon>
        <taxon>Wallemiaceae</taxon>
        <taxon>Wallemia</taxon>
    </lineage>
</organism>
<dbReference type="PANTHER" id="PTHR10309:SF0">
    <property type="entry name" value="MANNOSE-6-PHOSPHATE ISOMERASE"/>
    <property type="match status" value="1"/>
</dbReference>
<dbReference type="SUPFAM" id="SSF47769">
    <property type="entry name" value="SAM/Pointed domain"/>
    <property type="match status" value="1"/>
</dbReference>
<accession>A0A4T0FJK7</accession>
<dbReference type="FunFam" id="2.60.120.10:FF:000044">
    <property type="entry name" value="Mannose-6-phosphate isomerase"/>
    <property type="match status" value="1"/>
</dbReference>
<dbReference type="PROSITE" id="PS00965">
    <property type="entry name" value="PMI_I_1"/>
    <property type="match status" value="1"/>
</dbReference>
<dbReference type="GO" id="GO:0004476">
    <property type="term" value="F:mannose-6-phosphate isomerase activity"/>
    <property type="evidence" value="ECO:0007669"/>
    <property type="project" value="UniProtKB-EC"/>
</dbReference>
<dbReference type="InterPro" id="IPR046457">
    <property type="entry name" value="PMI_typeI_cat"/>
</dbReference>
<evidence type="ECO:0000256" key="4">
    <source>
        <dbReference type="ARBA" id="ARBA00004666"/>
    </source>
</evidence>
<dbReference type="AlphaFoldDB" id="A0A4T0FJK7"/>
<feature type="compositionally biased region" description="Polar residues" evidence="14">
    <location>
        <begin position="730"/>
        <end position="754"/>
    </location>
</feature>
<evidence type="ECO:0000256" key="13">
    <source>
        <dbReference type="RuleBase" id="RU004189"/>
    </source>
</evidence>
<dbReference type="InterPro" id="IPR001660">
    <property type="entry name" value="SAM"/>
</dbReference>
<feature type="region of interest" description="Disordered" evidence="14">
    <location>
        <begin position="682"/>
        <end position="756"/>
    </location>
</feature>
<evidence type="ECO:0000256" key="3">
    <source>
        <dbReference type="ARBA" id="ARBA00002564"/>
    </source>
</evidence>
<dbReference type="GO" id="GO:0008270">
    <property type="term" value="F:zinc ion binding"/>
    <property type="evidence" value="ECO:0007669"/>
    <property type="project" value="InterPro"/>
</dbReference>